<proteinExistence type="predicted"/>
<gene>
    <name evidence="1" type="ORF">SE18_24465</name>
</gene>
<dbReference type="AlphaFoldDB" id="A0A0P6YDW1"/>
<dbReference type="Proteomes" id="UP000050277">
    <property type="component" value="Unassembled WGS sequence"/>
</dbReference>
<keyword evidence="2" id="KW-1185">Reference proteome</keyword>
<accession>A0A0P6YDW1</accession>
<dbReference type="PATRIC" id="fig|70996.4.peg.5011"/>
<evidence type="ECO:0008006" key="3">
    <source>
        <dbReference type="Google" id="ProtNLM"/>
    </source>
</evidence>
<name>A0A0P6YDW1_9CHLR</name>
<evidence type="ECO:0000313" key="2">
    <source>
        <dbReference type="Proteomes" id="UP000050277"/>
    </source>
</evidence>
<reference evidence="1 2" key="1">
    <citation type="submission" date="2015-07" db="EMBL/GenBank/DDBJ databases">
        <title>Whole genome sequence of Herpetosiphon geysericola DSM 7119.</title>
        <authorList>
            <person name="Hemp J."/>
            <person name="Ward L.M."/>
            <person name="Pace L.A."/>
            <person name="Fischer W.W."/>
        </authorList>
    </citation>
    <scope>NUCLEOTIDE SEQUENCE [LARGE SCALE GENOMIC DNA]</scope>
    <source>
        <strain evidence="1 2">DSM 7119</strain>
    </source>
</reference>
<evidence type="ECO:0000313" key="1">
    <source>
        <dbReference type="EMBL" id="KPL80213.1"/>
    </source>
</evidence>
<dbReference type="EMBL" id="LGKP01000040">
    <property type="protein sequence ID" value="KPL80213.1"/>
    <property type="molecule type" value="Genomic_DNA"/>
</dbReference>
<sequence>MAKIYTPDGESTDLGEVIAAWRMRQRLAEEAEQRAAFIASQNDPEVRAWIEIAQNEEALRAVARHVRPTKKPAA</sequence>
<protein>
    <recommendedName>
        <fullName evidence="3">CopG family transcriptional regulator</fullName>
    </recommendedName>
</protein>
<dbReference type="RefSeq" id="WP_054537097.1">
    <property type="nucleotide sequence ID" value="NZ_LGKP01000040.1"/>
</dbReference>
<comment type="caution">
    <text evidence="1">The sequence shown here is derived from an EMBL/GenBank/DDBJ whole genome shotgun (WGS) entry which is preliminary data.</text>
</comment>
<dbReference type="STRING" id="70996.SE18_24465"/>
<organism evidence="1 2">
    <name type="scientific">Herpetosiphon geysericola</name>
    <dbReference type="NCBI Taxonomy" id="70996"/>
    <lineage>
        <taxon>Bacteria</taxon>
        <taxon>Bacillati</taxon>
        <taxon>Chloroflexota</taxon>
        <taxon>Chloroflexia</taxon>
        <taxon>Herpetosiphonales</taxon>
        <taxon>Herpetosiphonaceae</taxon>
        <taxon>Herpetosiphon</taxon>
    </lineage>
</organism>